<accession>A0ABR1VQX5</accession>
<dbReference type="Proteomes" id="UP001480595">
    <property type="component" value="Unassembled WGS sequence"/>
</dbReference>
<dbReference type="GeneID" id="92089022"/>
<keyword evidence="3" id="KW-1185">Reference proteome</keyword>
<feature type="compositionally biased region" description="Acidic residues" evidence="1">
    <location>
        <begin position="333"/>
        <end position="349"/>
    </location>
</feature>
<comment type="caution">
    <text evidence="2">The sequence shown here is derived from an EMBL/GenBank/DDBJ whole genome shotgun (WGS) entry which is preliminary data.</text>
</comment>
<name>A0ABR1VQX5_9PEZI</name>
<reference evidence="2 3" key="1">
    <citation type="submission" date="2023-01" db="EMBL/GenBank/DDBJ databases">
        <title>Analysis of 21 Apiospora genomes using comparative genomics revels a genus with tremendous synthesis potential of carbohydrate active enzymes and secondary metabolites.</title>
        <authorList>
            <person name="Sorensen T."/>
        </authorList>
    </citation>
    <scope>NUCLEOTIDE SEQUENCE [LARGE SCALE GENOMIC DNA]</scope>
    <source>
        <strain evidence="2 3">CBS 135458</strain>
    </source>
</reference>
<dbReference type="EMBL" id="JAQQWL010000005">
    <property type="protein sequence ID" value="KAK8073651.1"/>
    <property type="molecule type" value="Genomic_DNA"/>
</dbReference>
<feature type="region of interest" description="Disordered" evidence="1">
    <location>
        <begin position="333"/>
        <end position="360"/>
    </location>
</feature>
<evidence type="ECO:0000313" key="3">
    <source>
        <dbReference type="Proteomes" id="UP001480595"/>
    </source>
</evidence>
<organism evidence="2 3">
    <name type="scientific">Apiospora phragmitis</name>
    <dbReference type="NCBI Taxonomy" id="2905665"/>
    <lineage>
        <taxon>Eukaryota</taxon>
        <taxon>Fungi</taxon>
        <taxon>Dikarya</taxon>
        <taxon>Ascomycota</taxon>
        <taxon>Pezizomycotina</taxon>
        <taxon>Sordariomycetes</taxon>
        <taxon>Xylariomycetidae</taxon>
        <taxon>Amphisphaeriales</taxon>
        <taxon>Apiosporaceae</taxon>
        <taxon>Apiospora</taxon>
    </lineage>
</organism>
<gene>
    <name evidence="2" type="ORF">PG994_004550</name>
</gene>
<dbReference type="RefSeq" id="XP_066718126.1">
    <property type="nucleotide sequence ID" value="XM_066855959.1"/>
</dbReference>
<evidence type="ECO:0000313" key="2">
    <source>
        <dbReference type="EMBL" id="KAK8073651.1"/>
    </source>
</evidence>
<evidence type="ECO:0000256" key="1">
    <source>
        <dbReference type="SAM" id="MobiDB-lite"/>
    </source>
</evidence>
<sequence length="468" mass="53648">MEKAPPPEGLSRILRYLDAPGRRDKNTPNPTWPKYATVCRKLLHQVERFSFKEVLLTNDRMVDAQDIFTRQRLDYVRTIELRIRLPSYDEEARTRLENKEEKRRNNEVFTRTVGDFFSLFEPLGDCVSDNRVLKITAYLNSHIWHRRDWSRTRLMRKVYATKDICEARFQHSYLELLYALDWPISLQTLISINWCLSDREKRDLALRAYLRDSFARGLELLPDSLETAKLQYTYLPPNNQNFKPASVSAGADKLSVALRALCQRVKSADVEASVTSDFFWPSTASIEPGALEPRQEWPHLRSISLTAAAADPNGNWLFDRHCKLGPVDAAGVEEEDEDFLRDDEPDTPADEDRREKHFRGSPNERLISAWSIGIARAAGGMPLLKDLHVTIAGRGGPRPYWGDYRVTYLVADRRLKIESTPVLAMDDALRDAWEEAAMTHGMPDGAVEMELIDSIHPSLIWMLHGPAA</sequence>
<protein>
    <submittedName>
        <fullName evidence="2">Uncharacterized protein</fullName>
    </submittedName>
</protein>
<proteinExistence type="predicted"/>